<dbReference type="Gene3D" id="2.60.200.20">
    <property type="match status" value="1"/>
</dbReference>
<dbReference type="PROSITE" id="PS50006">
    <property type="entry name" value="FHA_DOMAIN"/>
    <property type="match status" value="1"/>
</dbReference>
<organism evidence="3 4">
    <name type="scientific">Puccinia coronata f. sp. avenae</name>
    <dbReference type="NCBI Taxonomy" id="200324"/>
    <lineage>
        <taxon>Eukaryota</taxon>
        <taxon>Fungi</taxon>
        <taxon>Dikarya</taxon>
        <taxon>Basidiomycota</taxon>
        <taxon>Pucciniomycotina</taxon>
        <taxon>Pucciniomycetes</taxon>
        <taxon>Pucciniales</taxon>
        <taxon>Pucciniaceae</taxon>
        <taxon>Puccinia</taxon>
    </lineage>
</organism>
<feature type="compositionally biased region" description="Acidic residues" evidence="1">
    <location>
        <begin position="133"/>
        <end position="143"/>
    </location>
</feature>
<feature type="region of interest" description="Disordered" evidence="1">
    <location>
        <begin position="322"/>
        <end position="452"/>
    </location>
</feature>
<dbReference type="InterPro" id="IPR008984">
    <property type="entry name" value="SMAD_FHA_dom_sf"/>
</dbReference>
<protein>
    <recommendedName>
        <fullName evidence="2">FHA domain-containing protein</fullName>
    </recommendedName>
</protein>
<dbReference type="Proteomes" id="UP000235392">
    <property type="component" value="Unassembled WGS sequence"/>
</dbReference>
<feature type="compositionally biased region" description="Basic and acidic residues" evidence="1">
    <location>
        <begin position="333"/>
        <end position="343"/>
    </location>
</feature>
<dbReference type="SUPFAM" id="SSF49879">
    <property type="entry name" value="SMAD/FHA domain"/>
    <property type="match status" value="1"/>
</dbReference>
<dbReference type="AlphaFoldDB" id="A0A2N5S747"/>
<name>A0A2N5S747_9BASI</name>
<feature type="region of interest" description="Disordered" evidence="1">
    <location>
        <begin position="1"/>
        <end position="25"/>
    </location>
</feature>
<dbReference type="EMBL" id="PGCI01001029">
    <property type="protein sequence ID" value="PLW09061.1"/>
    <property type="molecule type" value="Genomic_DNA"/>
</dbReference>
<dbReference type="PANTHER" id="PTHR23106:SF24">
    <property type="entry name" value="ANGIOGENIC FACTOR WITH G PATCH AND FHA DOMAINS 1"/>
    <property type="match status" value="1"/>
</dbReference>
<evidence type="ECO:0000313" key="3">
    <source>
        <dbReference type="EMBL" id="PLW09061.1"/>
    </source>
</evidence>
<evidence type="ECO:0000313" key="4">
    <source>
        <dbReference type="Proteomes" id="UP000235392"/>
    </source>
</evidence>
<evidence type="ECO:0000256" key="1">
    <source>
        <dbReference type="SAM" id="MobiDB-lite"/>
    </source>
</evidence>
<dbReference type="PANTHER" id="PTHR23106">
    <property type="entry name" value="ANGIOGENIC FACTOR WITH G PATCH AND FHA DOMAINS 1"/>
    <property type="match status" value="1"/>
</dbReference>
<feature type="compositionally biased region" description="Low complexity" evidence="1">
    <location>
        <begin position="427"/>
        <end position="442"/>
    </location>
</feature>
<evidence type="ECO:0000259" key="2">
    <source>
        <dbReference type="PROSITE" id="PS50006"/>
    </source>
</evidence>
<gene>
    <name evidence="3" type="ORF">PCASD_25396</name>
</gene>
<sequence length="548" mass="60731">MASPRNRSISPQDAHPHPKSHRGWILDSKSGLYWNSSHRVWAKYEDEKWTYADQDGNLIENPDDADTKATSSNPKAPGAERIPEPHHSKNQRAKVTYQDVYEEEEGELACDQAPQSRRSRDRFPRPATTNREEENEQEEGELDSVEEALLDFHDSIPAPAPPRPFPLRLLASFNPRSTAPDPNRNLLILQPGVDEPMVLGRDRTFEPSLRLKEMEVSKTHATLFWRADGELASHGWHVVDNASTHGTFISTPDTHPGATSTRLSKARKASLPYKLKHLDTIQIASTEDPVISLQVHLHARFPSSCQSCALFPDESNRMSLELQHPAAAQEASKSTEGRDEERYAMSPAEVKVERERKRKMEMAKLKNHFFGDGAELGSKKLKRPERPPSASTDPLAGGGEEEMGAARPVPKPYLDRAKLRRQTHGRSAVVAAPPSDAVVGPSRAPETQEPESMARGSALLAKLGGNSDSLKTMGSLIEARSSDTPRPASVAASWSSASRISPALRIGGRRLNWLIGDAMNLLNLPNPPFSLPSFEEYVTLLFLCFYLP</sequence>
<accession>A0A2N5S747</accession>
<reference evidence="3 4" key="1">
    <citation type="submission" date="2017-11" db="EMBL/GenBank/DDBJ databases">
        <title>De novo assembly and phasing of dikaryotic genomes from two isolates of Puccinia coronata f. sp. avenae, the causal agent of oat crown rust.</title>
        <authorList>
            <person name="Miller M.E."/>
            <person name="Zhang Y."/>
            <person name="Omidvar V."/>
            <person name="Sperschneider J."/>
            <person name="Schwessinger B."/>
            <person name="Raley C."/>
            <person name="Palmer J.M."/>
            <person name="Garnica D."/>
            <person name="Upadhyaya N."/>
            <person name="Rathjen J."/>
            <person name="Taylor J.M."/>
            <person name="Park R.F."/>
            <person name="Dodds P.N."/>
            <person name="Hirsch C.D."/>
            <person name="Kianian S.F."/>
            <person name="Figueroa M."/>
        </authorList>
    </citation>
    <scope>NUCLEOTIDE SEQUENCE [LARGE SCALE GENOMIC DNA]</scope>
    <source>
        <strain evidence="3">12SD80</strain>
    </source>
</reference>
<dbReference type="InterPro" id="IPR000253">
    <property type="entry name" value="FHA_dom"/>
</dbReference>
<feature type="compositionally biased region" description="Basic and acidic residues" evidence="1">
    <location>
        <begin position="350"/>
        <end position="364"/>
    </location>
</feature>
<dbReference type="InterPro" id="IPR053027">
    <property type="entry name" value="AGGF1"/>
</dbReference>
<comment type="caution">
    <text evidence="3">The sequence shown here is derived from an EMBL/GenBank/DDBJ whole genome shotgun (WGS) entry which is preliminary data.</text>
</comment>
<feature type="region of interest" description="Disordered" evidence="1">
    <location>
        <begin position="55"/>
        <end position="143"/>
    </location>
</feature>
<feature type="domain" description="FHA" evidence="2">
    <location>
        <begin position="197"/>
        <end position="250"/>
    </location>
</feature>
<feature type="compositionally biased region" description="Polar residues" evidence="1">
    <location>
        <begin position="1"/>
        <end position="11"/>
    </location>
</feature>
<proteinExistence type="predicted"/>
<dbReference type="Pfam" id="PF00498">
    <property type="entry name" value="FHA"/>
    <property type="match status" value="1"/>
</dbReference>